<dbReference type="RefSeq" id="WP_191706919.1">
    <property type="nucleotide sequence ID" value="NZ_JACSQA010000007.1"/>
</dbReference>
<dbReference type="InterPro" id="IPR041599">
    <property type="entry name" value="Gp138_N"/>
</dbReference>
<organism evidence="2 3">
    <name type="scientific">Ureibacillus galli</name>
    <dbReference type="NCBI Taxonomy" id="2762222"/>
    <lineage>
        <taxon>Bacteria</taxon>
        <taxon>Bacillati</taxon>
        <taxon>Bacillota</taxon>
        <taxon>Bacilli</taxon>
        <taxon>Bacillales</taxon>
        <taxon>Caryophanaceae</taxon>
        <taxon>Ureibacillus</taxon>
    </lineage>
</organism>
<dbReference type="InterPro" id="IPR037026">
    <property type="entry name" value="Vgr_OB-fold_dom_sf"/>
</dbReference>
<keyword evidence="3" id="KW-1185">Reference proteome</keyword>
<accession>A0ABR8XAR1</accession>
<dbReference type="Pfam" id="PF18352">
    <property type="entry name" value="Gp138_N"/>
    <property type="match status" value="1"/>
</dbReference>
<reference evidence="2 3" key="1">
    <citation type="submission" date="2020-08" db="EMBL/GenBank/DDBJ databases">
        <title>A Genomic Blueprint of the Chicken Gut Microbiome.</title>
        <authorList>
            <person name="Gilroy R."/>
            <person name="Ravi A."/>
            <person name="Getino M."/>
            <person name="Pursley I."/>
            <person name="Horton D.L."/>
            <person name="Alikhan N.-F."/>
            <person name="Baker D."/>
            <person name="Gharbi K."/>
            <person name="Hall N."/>
            <person name="Watson M."/>
            <person name="Adriaenssens E.M."/>
            <person name="Foster-Nyarko E."/>
            <person name="Jarju S."/>
            <person name="Secka A."/>
            <person name="Antonio M."/>
            <person name="Oren A."/>
            <person name="Chaudhuri R."/>
            <person name="La Ragione R.M."/>
            <person name="Hildebrand F."/>
            <person name="Pallen M.J."/>
        </authorList>
    </citation>
    <scope>NUCLEOTIDE SEQUENCE [LARGE SCALE GENOMIC DNA]</scope>
    <source>
        <strain evidence="2 3">Re31</strain>
    </source>
</reference>
<sequence length="125" mass="13977">MSNATVFFQELKRGILTSINTCMPAKILEYDKNKCEAKIQPLFKIKVKGKDNPVTLPPIEGVPALKNRYEVDGAIKEYKPIYNKGEIVLVVFSQRALDDAQNGDLVYPGTARMFSIHDAVIMGVF</sequence>
<gene>
    <name evidence="2" type="ORF">H9636_07060</name>
</gene>
<feature type="domain" description="Phage protein Gp138 N-terminal" evidence="1">
    <location>
        <begin position="23"/>
        <end position="122"/>
    </location>
</feature>
<evidence type="ECO:0000259" key="1">
    <source>
        <dbReference type="Pfam" id="PF18352"/>
    </source>
</evidence>
<dbReference type="Proteomes" id="UP000640930">
    <property type="component" value="Unassembled WGS sequence"/>
</dbReference>
<evidence type="ECO:0000313" key="2">
    <source>
        <dbReference type="EMBL" id="MBD8026416.1"/>
    </source>
</evidence>
<comment type="caution">
    <text evidence="2">The sequence shown here is derived from an EMBL/GenBank/DDBJ whole genome shotgun (WGS) entry which is preliminary data.</text>
</comment>
<dbReference type="Gene3D" id="2.40.50.230">
    <property type="entry name" value="Gp5 N-terminal domain"/>
    <property type="match status" value="1"/>
</dbReference>
<name>A0ABR8XAR1_9BACL</name>
<evidence type="ECO:0000313" key="3">
    <source>
        <dbReference type="Proteomes" id="UP000640930"/>
    </source>
</evidence>
<dbReference type="EMBL" id="JACSQA010000007">
    <property type="protein sequence ID" value="MBD8026416.1"/>
    <property type="molecule type" value="Genomic_DNA"/>
</dbReference>
<proteinExistence type="predicted"/>
<protein>
    <recommendedName>
        <fullName evidence="1">Phage protein Gp138 N-terminal domain-containing protein</fullName>
    </recommendedName>
</protein>